<sequence length="110" mass="12502">MLAFGITQNVLYMMYQPAQESQLVSFVLRQDVNIRIQSVLPRLAPVCQHLMIVISSEEMLYIQLQLVLGVTVHALNLTLQLQMPQLVLVILVEHMNGVDRLAKLVHQALK</sequence>
<reference evidence="1" key="1">
    <citation type="submission" date="2019-06" db="EMBL/GenBank/DDBJ databases">
        <authorList>
            <person name="Zheng W."/>
        </authorList>
    </citation>
    <scope>NUCLEOTIDE SEQUENCE</scope>
    <source>
        <strain evidence="1">QDHG01</strain>
    </source>
</reference>
<keyword evidence="2" id="KW-1185">Reference proteome</keyword>
<comment type="caution">
    <text evidence="1">The sequence shown here is derived from an EMBL/GenBank/DDBJ whole genome shotgun (WGS) entry which is preliminary data.</text>
</comment>
<evidence type="ECO:0000313" key="2">
    <source>
        <dbReference type="Proteomes" id="UP000785679"/>
    </source>
</evidence>
<dbReference type="EMBL" id="RRYP01031203">
    <property type="protein sequence ID" value="TNV71003.1"/>
    <property type="molecule type" value="Genomic_DNA"/>
</dbReference>
<organism evidence="1 2">
    <name type="scientific">Halteria grandinella</name>
    <dbReference type="NCBI Taxonomy" id="5974"/>
    <lineage>
        <taxon>Eukaryota</taxon>
        <taxon>Sar</taxon>
        <taxon>Alveolata</taxon>
        <taxon>Ciliophora</taxon>
        <taxon>Intramacronucleata</taxon>
        <taxon>Spirotrichea</taxon>
        <taxon>Stichotrichia</taxon>
        <taxon>Sporadotrichida</taxon>
        <taxon>Halteriidae</taxon>
        <taxon>Halteria</taxon>
    </lineage>
</organism>
<proteinExistence type="predicted"/>
<accession>A0A8J8N9U4</accession>
<dbReference type="AlphaFoldDB" id="A0A8J8N9U4"/>
<gene>
    <name evidence="1" type="ORF">FGO68_gene13207</name>
</gene>
<name>A0A8J8N9U4_HALGN</name>
<evidence type="ECO:0000313" key="1">
    <source>
        <dbReference type="EMBL" id="TNV71003.1"/>
    </source>
</evidence>
<protein>
    <submittedName>
        <fullName evidence="1">Uncharacterized protein</fullName>
    </submittedName>
</protein>
<dbReference type="Proteomes" id="UP000785679">
    <property type="component" value="Unassembled WGS sequence"/>
</dbReference>